<dbReference type="SUPFAM" id="SSF103473">
    <property type="entry name" value="MFS general substrate transporter"/>
    <property type="match status" value="1"/>
</dbReference>
<proteinExistence type="inferred from homology"/>
<reference evidence="6" key="1">
    <citation type="journal article" date="2020" name="Stud. Mycol.">
        <title>101 Dothideomycetes genomes: a test case for predicting lifestyles and emergence of pathogens.</title>
        <authorList>
            <person name="Haridas S."/>
            <person name="Albert R."/>
            <person name="Binder M."/>
            <person name="Bloem J."/>
            <person name="Labutti K."/>
            <person name="Salamov A."/>
            <person name="Andreopoulos B."/>
            <person name="Baker S."/>
            <person name="Barry K."/>
            <person name="Bills G."/>
            <person name="Bluhm B."/>
            <person name="Cannon C."/>
            <person name="Castanera R."/>
            <person name="Culley D."/>
            <person name="Daum C."/>
            <person name="Ezra D."/>
            <person name="Gonzalez J."/>
            <person name="Henrissat B."/>
            <person name="Kuo A."/>
            <person name="Liang C."/>
            <person name="Lipzen A."/>
            <person name="Lutzoni F."/>
            <person name="Magnuson J."/>
            <person name="Mondo S."/>
            <person name="Nolan M."/>
            <person name="Ohm R."/>
            <person name="Pangilinan J."/>
            <person name="Park H.-J."/>
            <person name="Ramirez L."/>
            <person name="Alfaro M."/>
            <person name="Sun H."/>
            <person name="Tritt A."/>
            <person name="Yoshinaga Y."/>
            <person name="Zwiers L.-H."/>
            <person name="Turgeon B."/>
            <person name="Goodwin S."/>
            <person name="Spatafora J."/>
            <person name="Crous P."/>
            <person name="Grigoriev I."/>
        </authorList>
    </citation>
    <scope>NUCLEOTIDE SEQUENCE</scope>
    <source>
        <strain evidence="6">CBS 207.26</strain>
    </source>
</reference>
<feature type="compositionally biased region" description="Polar residues" evidence="3">
    <location>
        <begin position="14"/>
        <end position="26"/>
    </location>
</feature>
<feature type="region of interest" description="Disordered" evidence="3">
    <location>
        <begin position="1"/>
        <end position="39"/>
    </location>
</feature>
<accession>A0A6A6DHP5</accession>
<evidence type="ECO:0000256" key="3">
    <source>
        <dbReference type="SAM" id="MobiDB-lite"/>
    </source>
</evidence>
<feature type="transmembrane region" description="Helical" evidence="4">
    <location>
        <begin position="222"/>
        <end position="238"/>
    </location>
</feature>
<keyword evidence="4" id="KW-1133">Transmembrane helix</keyword>
<feature type="transmembrane region" description="Helical" evidence="4">
    <location>
        <begin position="258"/>
        <end position="279"/>
    </location>
</feature>
<dbReference type="InterPro" id="IPR020846">
    <property type="entry name" value="MFS_dom"/>
</dbReference>
<feature type="transmembrane region" description="Helical" evidence="4">
    <location>
        <begin position="353"/>
        <end position="378"/>
    </location>
</feature>
<dbReference type="PROSITE" id="PS50850">
    <property type="entry name" value="MFS"/>
    <property type="match status" value="1"/>
</dbReference>
<evidence type="ECO:0000256" key="4">
    <source>
        <dbReference type="SAM" id="Phobius"/>
    </source>
</evidence>
<dbReference type="EMBL" id="ML994670">
    <property type="protein sequence ID" value="KAF2179001.1"/>
    <property type="molecule type" value="Genomic_DNA"/>
</dbReference>
<gene>
    <name evidence="6" type="ORF">K469DRAFT_641613</name>
</gene>
<sequence length="454" mass="49198">MPQTDLDLELEARQTPSGTTLTQTPRDGSRAELQSDPESDIGHHQAFSLPAVDSGKDAWMFLAAAFVVEILVWGFPFAYGIFQEYYSANEPFRGSRNIAVIGTCAMGIMYLSAPLVFGLLQRFPNAKRPAIVVGLVTMCLALGLSSLSQTVTHLIVTQGVFYAVGGGLVYSPTILFMDEWFVKRKGFAFGVMWAGTGLGGVLIPLLLQYLLNNHGFRLTLRVWSIILFVATAPLTYFLKPRLPISQSSRMRRFDLSFVTHPTFLLLQTGNILEGLGYFVPSIYLPTYARQLGASNPVSALTIILFNIASVFGCVIMGSIIDRWHVTTCICISTLGSTLAIFLLWGFSTSLPPLLIFSLMYGLFAGSFSSTYPGVMMAVQRRTRDADSSMVFAMLAAGRGIGNVVCGPVSEALRRVGEWEAVGAYGKGYGPLVVFTGVSAALGGVAVVGRRVGWV</sequence>
<evidence type="ECO:0000313" key="7">
    <source>
        <dbReference type="Proteomes" id="UP000800200"/>
    </source>
</evidence>
<dbReference type="PANTHER" id="PTHR11360">
    <property type="entry name" value="MONOCARBOXYLATE TRANSPORTER"/>
    <property type="match status" value="1"/>
</dbReference>
<evidence type="ECO:0000313" key="6">
    <source>
        <dbReference type="EMBL" id="KAF2179001.1"/>
    </source>
</evidence>
<comment type="similarity">
    <text evidence="2">Belongs to the major facilitator superfamily. Monocarboxylate porter (TC 2.A.1.13) family.</text>
</comment>
<keyword evidence="7" id="KW-1185">Reference proteome</keyword>
<evidence type="ECO:0000259" key="5">
    <source>
        <dbReference type="PROSITE" id="PS50850"/>
    </source>
</evidence>
<feature type="transmembrane region" description="Helical" evidence="4">
    <location>
        <begin position="58"/>
        <end position="78"/>
    </location>
</feature>
<comment type="subcellular location">
    <subcellularLocation>
        <location evidence="1">Membrane</location>
        <topology evidence="1">Multi-pass membrane protein</topology>
    </subcellularLocation>
</comment>
<feature type="transmembrane region" description="Helical" evidence="4">
    <location>
        <begin position="299"/>
        <end position="320"/>
    </location>
</feature>
<dbReference type="Gene3D" id="1.20.1250.20">
    <property type="entry name" value="MFS general substrate transporter like domains"/>
    <property type="match status" value="2"/>
</dbReference>
<dbReference type="Pfam" id="PF07690">
    <property type="entry name" value="MFS_1"/>
    <property type="match status" value="1"/>
</dbReference>
<feature type="transmembrane region" description="Helical" evidence="4">
    <location>
        <begin position="159"/>
        <end position="177"/>
    </location>
</feature>
<dbReference type="GO" id="GO:0016020">
    <property type="term" value="C:membrane"/>
    <property type="evidence" value="ECO:0007669"/>
    <property type="project" value="UniProtKB-SubCell"/>
</dbReference>
<dbReference type="InterPro" id="IPR011701">
    <property type="entry name" value="MFS"/>
</dbReference>
<feature type="transmembrane region" description="Helical" evidence="4">
    <location>
        <begin position="98"/>
        <end position="117"/>
    </location>
</feature>
<dbReference type="PANTHER" id="PTHR11360:SF287">
    <property type="entry name" value="MFS MONOCARBOXYLATE TRANSPORTER"/>
    <property type="match status" value="1"/>
</dbReference>
<dbReference type="Proteomes" id="UP000800200">
    <property type="component" value="Unassembled WGS sequence"/>
</dbReference>
<dbReference type="GO" id="GO:0022857">
    <property type="term" value="F:transmembrane transporter activity"/>
    <property type="evidence" value="ECO:0007669"/>
    <property type="project" value="InterPro"/>
</dbReference>
<dbReference type="AlphaFoldDB" id="A0A6A6DHP5"/>
<dbReference type="InterPro" id="IPR036259">
    <property type="entry name" value="MFS_trans_sf"/>
</dbReference>
<feature type="transmembrane region" description="Helical" evidence="4">
    <location>
        <begin position="327"/>
        <end position="347"/>
    </location>
</feature>
<evidence type="ECO:0000256" key="1">
    <source>
        <dbReference type="ARBA" id="ARBA00004141"/>
    </source>
</evidence>
<dbReference type="OrthoDB" id="2213137at2759"/>
<feature type="transmembrane region" description="Helical" evidence="4">
    <location>
        <begin position="189"/>
        <end position="210"/>
    </location>
</feature>
<keyword evidence="4" id="KW-0472">Membrane</keyword>
<protein>
    <submittedName>
        <fullName evidence="6">MFS general substrate transporter</fullName>
    </submittedName>
</protein>
<feature type="domain" description="Major facilitator superfamily (MFS) profile" evidence="5">
    <location>
        <begin position="262"/>
        <end position="454"/>
    </location>
</feature>
<evidence type="ECO:0000256" key="2">
    <source>
        <dbReference type="ARBA" id="ARBA00006727"/>
    </source>
</evidence>
<dbReference type="InterPro" id="IPR050327">
    <property type="entry name" value="Proton-linked_MCT"/>
</dbReference>
<name>A0A6A6DHP5_9PEZI</name>
<organism evidence="6 7">
    <name type="scientific">Zopfia rhizophila CBS 207.26</name>
    <dbReference type="NCBI Taxonomy" id="1314779"/>
    <lineage>
        <taxon>Eukaryota</taxon>
        <taxon>Fungi</taxon>
        <taxon>Dikarya</taxon>
        <taxon>Ascomycota</taxon>
        <taxon>Pezizomycotina</taxon>
        <taxon>Dothideomycetes</taxon>
        <taxon>Dothideomycetes incertae sedis</taxon>
        <taxon>Zopfiaceae</taxon>
        <taxon>Zopfia</taxon>
    </lineage>
</organism>
<keyword evidence="4" id="KW-0812">Transmembrane</keyword>
<feature type="transmembrane region" description="Helical" evidence="4">
    <location>
        <begin position="429"/>
        <end position="448"/>
    </location>
</feature>
<feature type="transmembrane region" description="Helical" evidence="4">
    <location>
        <begin position="129"/>
        <end position="147"/>
    </location>
</feature>